<dbReference type="AlphaFoldDB" id="A0A9P6PVB4"/>
<comment type="caution">
    <text evidence="2">The sequence shown here is derived from an EMBL/GenBank/DDBJ whole genome shotgun (WGS) entry which is preliminary data.</text>
</comment>
<dbReference type="Proteomes" id="UP000726737">
    <property type="component" value="Unassembled WGS sequence"/>
</dbReference>
<gene>
    <name evidence="2" type="ORF">BG011_006243</name>
</gene>
<evidence type="ECO:0000313" key="3">
    <source>
        <dbReference type="Proteomes" id="UP000726737"/>
    </source>
</evidence>
<dbReference type="OrthoDB" id="10492509at2759"/>
<proteinExistence type="predicted"/>
<feature type="region of interest" description="Disordered" evidence="1">
    <location>
        <begin position="189"/>
        <end position="208"/>
    </location>
</feature>
<dbReference type="EMBL" id="JAAAJA010000447">
    <property type="protein sequence ID" value="KAG0253647.1"/>
    <property type="molecule type" value="Genomic_DNA"/>
</dbReference>
<protein>
    <submittedName>
        <fullName evidence="2">Uncharacterized protein</fullName>
    </submittedName>
</protein>
<evidence type="ECO:0000256" key="1">
    <source>
        <dbReference type="SAM" id="MobiDB-lite"/>
    </source>
</evidence>
<reference evidence="2" key="1">
    <citation type="journal article" date="2020" name="Fungal Divers.">
        <title>Resolving the Mortierellaceae phylogeny through synthesis of multi-gene phylogenetics and phylogenomics.</title>
        <authorList>
            <person name="Vandepol N."/>
            <person name="Liber J."/>
            <person name="Desiro A."/>
            <person name="Na H."/>
            <person name="Kennedy M."/>
            <person name="Barry K."/>
            <person name="Grigoriev I.V."/>
            <person name="Miller A.N."/>
            <person name="O'Donnell K."/>
            <person name="Stajich J.E."/>
            <person name="Bonito G."/>
        </authorList>
    </citation>
    <scope>NUCLEOTIDE SEQUENCE</scope>
    <source>
        <strain evidence="2">KOD948</strain>
    </source>
</reference>
<accession>A0A9P6PVB4</accession>
<name>A0A9P6PVB4_9FUNG</name>
<sequence length="208" mass="22785">MNTNINTVSTLPAVIAPQREFMLLNFSPPPIRRHLKRRQCEDAGEVPHCINKKRRILPPPPRRRPGMSTAAGVRAMVEAKAVARMTSVAVRATVVGVTALCPPSAPPRPTTWTSTDTAASARARRADTREIAICRQRYEVRDVEMKDVSAALPMSATVLHHSAPVSTPAAACAQYQKAPKNILATRRIAVPRTQKPKKEDGVEDMEVD</sequence>
<evidence type="ECO:0000313" key="2">
    <source>
        <dbReference type="EMBL" id="KAG0253647.1"/>
    </source>
</evidence>
<organism evidence="2 3">
    <name type="scientific">Mortierella polycephala</name>
    <dbReference type="NCBI Taxonomy" id="41804"/>
    <lineage>
        <taxon>Eukaryota</taxon>
        <taxon>Fungi</taxon>
        <taxon>Fungi incertae sedis</taxon>
        <taxon>Mucoromycota</taxon>
        <taxon>Mortierellomycotina</taxon>
        <taxon>Mortierellomycetes</taxon>
        <taxon>Mortierellales</taxon>
        <taxon>Mortierellaceae</taxon>
        <taxon>Mortierella</taxon>
    </lineage>
</organism>
<keyword evidence="3" id="KW-1185">Reference proteome</keyword>